<evidence type="ECO:0000256" key="1">
    <source>
        <dbReference type="SAM" id="MobiDB-lite"/>
    </source>
</evidence>
<dbReference type="Gene3D" id="1.10.530.10">
    <property type="match status" value="1"/>
</dbReference>
<dbReference type="SUPFAM" id="SSF54106">
    <property type="entry name" value="LysM domain"/>
    <property type="match status" value="3"/>
</dbReference>
<evidence type="ECO:0000313" key="4">
    <source>
        <dbReference type="Proteomes" id="UP001500427"/>
    </source>
</evidence>
<feature type="domain" description="LysM" evidence="2">
    <location>
        <begin position="172"/>
        <end position="216"/>
    </location>
</feature>
<dbReference type="Pfam" id="PF01476">
    <property type="entry name" value="LysM"/>
    <property type="match status" value="3"/>
</dbReference>
<protein>
    <recommendedName>
        <fullName evidence="2">LysM domain-containing protein</fullName>
    </recommendedName>
</protein>
<dbReference type="CDD" id="cd00254">
    <property type="entry name" value="LT-like"/>
    <property type="match status" value="1"/>
</dbReference>
<dbReference type="SUPFAM" id="SSF53955">
    <property type="entry name" value="Lysozyme-like"/>
    <property type="match status" value="1"/>
</dbReference>
<dbReference type="SMART" id="SM00257">
    <property type="entry name" value="LysM"/>
    <property type="match status" value="3"/>
</dbReference>
<gene>
    <name evidence="3" type="ORF">GCM10023258_24970</name>
</gene>
<feature type="region of interest" description="Disordered" evidence="1">
    <location>
        <begin position="219"/>
        <end position="238"/>
    </location>
</feature>
<name>A0ABP9JDS5_9MICO</name>
<comment type="caution">
    <text evidence="3">The sequence shown here is derived from an EMBL/GenBank/DDBJ whole genome shotgun (WGS) entry which is preliminary data.</text>
</comment>
<dbReference type="Proteomes" id="UP001500427">
    <property type="component" value="Unassembled WGS sequence"/>
</dbReference>
<sequence length="389" mass="40430">MPFADAAALAPPAHAAVAPVAATPWKTVTVRPGDTLWNLAVANHTSIAALVEKNRLAHGGSVIHAGQKLLVPGRPSATPSRGAAAKPGTSRPAAASGTGTVIHVVRAGESMSVIAQRYGVSLTKLLAANKLANASLIYVGQRITIPGAASTTPATPAKPSKPGTTKPGAADSVYVVKAGDSMSVIAQRFGVSLTKLLAANKLANASRIYVGQRIVIPGTASTPKPTTPTTPTTPPGGYTYPNKTAQAVAESKARLAAMTVPNRTETAAIIRATATRHGVDPKLALAIGYLESGWSQRAVSYTNAVGVMQLMPVAETWASQLAGRDLDRFDVKDNVTGGVLILRALQAMADSREQAIAGYYQGIYSVRTKGMYSDTKRYVANVLAIYDRM</sequence>
<organism evidence="3 4">
    <name type="scientific">Terrabacter aeriphilus</name>
    <dbReference type="NCBI Taxonomy" id="515662"/>
    <lineage>
        <taxon>Bacteria</taxon>
        <taxon>Bacillati</taxon>
        <taxon>Actinomycetota</taxon>
        <taxon>Actinomycetes</taxon>
        <taxon>Micrococcales</taxon>
        <taxon>Intrasporangiaceae</taxon>
        <taxon>Terrabacter</taxon>
    </lineage>
</organism>
<feature type="domain" description="LysM" evidence="2">
    <location>
        <begin position="101"/>
        <end position="145"/>
    </location>
</feature>
<dbReference type="InterPro" id="IPR036779">
    <property type="entry name" value="LysM_dom_sf"/>
</dbReference>
<dbReference type="CDD" id="cd00118">
    <property type="entry name" value="LysM"/>
    <property type="match status" value="3"/>
</dbReference>
<dbReference type="EMBL" id="BAABIW010000016">
    <property type="protein sequence ID" value="GAA5028934.1"/>
    <property type="molecule type" value="Genomic_DNA"/>
</dbReference>
<dbReference type="InterPro" id="IPR018392">
    <property type="entry name" value="LysM"/>
</dbReference>
<feature type="domain" description="LysM" evidence="2">
    <location>
        <begin position="26"/>
        <end position="71"/>
    </location>
</feature>
<feature type="compositionally biased region" description="Pro residues" evidence="1">
    <location>
        <begin position="225"/>
        <end position="234"/>
    </location>
</feature>
<keyword evidence="4" id="KW-1185">Reference proteome</keyword>
<dbReference type="PROSITE" id="PS51782">
    <property type="entry name" value="LYSM"/>
    <property type="match status" value="3"/>
</dbReference>
<accession>A0ABP9JDS5</accession>
<feature type="region of interest" description="Disordered" evidence="1">
    <location>
        <begin position="73"/>
        <end position="96"/>
    </location>
</feature>
<dbReference type="PANTHER" id="PTHR33734">
    <property type="entry name" value="LYSM DOMAIN-CONTAINING GPI-ANCHORED PROTEIN 2"/>
    <property type="match status" value="1"/>
</dbReference>
<dbReference type="PANTHER" id="PTHR33734:SF22">
    <property type="entry name" value="MEMBRANE-BOUND LYTIC MUREIN TRANSGLYCOSYLASE D"/>
    <property type="match status" value="1"/>
</dbReference>
<reference evidence="4" key="1">
    <citation type="journal article" date="2019" name="Int. J. Syst. Evol. Microbiol.">
        <title>The Global Catalogue of Microorganisms (GCM) 10K type strain sequencing project: providing services to taxonomists for standard genome sequencing and annotation.</title>
        <authorList>
            <consortium name="The Broad Institute Genomics Platform"/>
            <consortium name="The Broad Institute Genome Sequencing Center for Infectious Disease"/>
            <person name="Wu L."/>
            <person name="Ma J."/>
        </authorList>
    </citation>
    <scope>NUCLEOTIDE SEQUENCE [LARGE SCALE GENOMIC DNA]</scope>
    <source>
        <strain evidence="4">JCM 17687</strain>
    </source>
</reference>
<evidence type="ECO:0000313" key="3">
    <source>
        <dbReference type="EMBL" id="GAA5028934.1"/>
    </source>
</evidence>
<proteinExistence type="predicted"/>
<dbReference type="InterPro" id="IPR023346">
    <property type="entry name" value="Lysozyme-like_dom_sf"/>
</dbReference>
<feature type="region of interest" description="Disordered" evidence="1">
    <location>
        <begin position="148"/>
        <end position="169"/>
    </location>
</feature>
<dbReference type="Gene3D" id="3.10.350.10">
    <property type="entry name" value="LysM domain"/>
    <property type="match status" value="3"/>
</dbReference>
<evidence type="ECO:0000259" key="2">
    <source>
        <dbReference type="PROSITE" id="PS51782"/>
    </source>
</evidence>
<dbReference type="InterPro" id="IPR008258">
    <property type="entry name" value="Transglycosylase_SLT_dom_1"/>
</dbReference>
<dbReference type="Pfam" id="PF01464">
    <property type="entry name" value="SLT"/>
    <property type="match status" value="1"/>
</dbReference>